<protein>
    <submittedName>
        <fullName evidence="6">LysR family transcriptional regulator</fullName>
    </submittedName>
</protein>
<dbReference type="SUPFAM" id="SSF46785">
    <property type="entry name" value="Winged helix' DNA-binding domain"/>
    <property type="match status" value="1"/>
</dbReference>
<dbReference type="Gene3D" id="3.40.190.290">
    <property type="match status" value="1"/>
</dbReference>
<dbReference type="InterPro" id="IPR005119">
    <property type="entry name" value="LysR_subst-bd"/>
</dbReference>
<name>A0A0R2CRX5_9LACO</name>
<dbReference type="InterPro" id="IPR036390">
    <property type="entry name" value="WH_DNA-bd_sf"/>
</dbReference>
<dbReference type="Pfam" id="PF00126">
    <property type="entry name" value="HTH_1"/>
    <property type="match status" value="1"/>
</dbReference>
<dbReference type="STRING" id="1423802.FC56_GL001297"/>
<organism evidence="6 7">
    <name type="scientific">Lentilactobacillus senioris DSM 24302 = JCM 17472</name>
    <dbReference type="NCBI Taxonomy" id="1423802"/>
    <lineage>
        <taxon>Bacteria</taxon>
        <taxon>Bacillati</taxon>
        <taxon>Bacillota</taxon>
        <taxon>Bacilli</taxon>
        <taxon>Lactobacillales</taxon>
        <taxon>Lactobacillaceae</taxon>
        <taxon>Lentilactobacillus</taxon>
    </lineage>
</organism>
<dbReference type="AlphaFoldDB" id="A0A0R2CRX5"/>
<dbReference type="FunFam" id="1.10.10.10:FF:000001">
    <property type="entry name" value="LysR family transcriptional regulator"/>
    <property type="match status" value="1"/>
</dbReference>
<dbReference type="GO" id="GO:0003700">
    <property type="term" value="F:DNA-binding transcription factor activity"/>
    <property type="evidence" value="ECO:0007669"/>
    <property type="project" value="InterPro"/>
</dbReference>
<dbReference type="InterPro" id="IPR036388">
    <property type="entry name" value="WH-like_DNA-bd_sf"/>
</dbReference>
<keyword evidence="3" id="KW-0238">DNA-binding</keyword>
<dbReference type="PATRIC" id="fig|1423802.4.peg.1316"/>
<evidence type="ECO:0000313" key="6">
    <source>
        <dbReference type="EMBL" id="KRM94343.1"/>
    </source>
</evidence>
<dbReference type="Proteomes" id="UP000051256">
    <property type="component" value="Unassembled WGS sequence"/>
</dbReference>
<evidence type="ECO:0000256" key="4">
    <source>
        <dbReference type="ARBA" id="ARBA00023163"/>
    </source>
</evidence>
<dbReference type="SUPFAM" id="SSF53850">
    <property type="entry name" value="Periplasmic binding protein-like II"/>
    <property type="match status" value="1"/>
</dbReference>
<reference evidence="6 7" key="1">
    <citation type="journal article" date="2015" name="Genome Announc.">
        <title>Expanding the biotechnology potential of lactobacilli through comparative genomics of 213 strains and associated genera.</title>
        <authorList>
            <person name="Sun Z."/>
            <person name="Harris H.M."/>
            <person name="McCann A."/>
            <person name="Guo C."/>
            <person name="Argimon S."/>
            <person name="Zhang W."/>
            <person name="Yang X."/>
            <person name="Jeffery I.B."/>
            <person name="Cooney J.C."/>
            <person name="Kagawa T.F."/>
            <person name="Liu W."/>
            <person name="Song Y."/>
            <person name="Salvetti E."/>
            <person name="Wrobel A."/>
            <person name="Rasinkangas P."/>
            <person name="Parkhill J."/>
            <person name="Rea M.C."/>
            <person name="O'Sullivan O."/>
            <person name="Ritari J."/>
            <person name="Douillard F.P."/>
            <person name="Paul Ross R."/>
            <person name="Yang R."/>
            <person name="Briner A.E."/>
            <person name="Felis G.E."/>
            <person name="de Vos W.M."/>
            <person name="Barrangou R."/>
            <person name="Klaenhammer T.R."/>
            <person name="Caufield P.W."/>
            <person name="Cui Y."/>
            <person name="Zhang H."/>
            <person name="O'Toole P.W."/>
        </authorList>
    </citation>
    <scope>NUCLEOTIDE SEQUENCE [LARGE SCALE GENOMIC DNA]</scope>
    <source>
        <strain evidence="6 7">DSM 24302</strain>
    </source>
</reference>
<dbReference type="EMBL" id="AYZR01000004">
    <property type="protein sequence ID" value="KRM94343.1"/>
    <property type="molecule type" value="Genomic_DNA"/>
</dbReference>
<dbReference type="GO" id="GO:0003677">
    <property type="term" value="F:DNA binding"/>
    <property type="evidence" value="ECO:0007669"/>
    <property type="project" value="UniProtKB-KW"/>
</dbReference>
<gene>
    <name evidence="6" type="ORF">FC56_GL001297</name>
</gene>
<dbReference type="PANTHER" id="PTHR30346">
    <property type="entry name" value="TRANSCRIPTIONAL DUAL REGULATOR HCAR-RELATED"/>
    <property type="match status" value="1"/>
</dbReference>
<dbReference type="PANTHER" id="PTHR30346:SF28">
    <property type="entry name" value="HTH-TYPE TRANSCRIPTIONAL REGULATOR CYNR"/>
    <property type="match status" value="1"/>
</dbReference>
<dbReference type="CDD" id="cd05466">
    <property type="entry name" value="PBP2_LTTR_substrate"/>
    <property type="match status" value="1"/>
</dbReference>
<dbReference type="PRINTS" id="PR00039">
    <property type="entry name" value="HTHLYSR"/>
</dbReference>
<evidence type="ECO:0000259" key="5">
    <source>
        <dbReference type="PROSITE" id="PS50931"/>
    </source>
</evidence>
<comment type="similarity">
    <text evidence="1">Belongs to the LysR transcriptional regulatory family.</text>
</comment>
<dbReference type="Pfam" id="PF03466">
    <property type="entry name" value="LysR_substrate"/>
    <property type="match status" value="1"/>
</dbReference>
<keyword evidence="2" id="KW-0805">Transcription regulation</keyword>
<evidence type="ECO:0000256" key="3">
    <source>
        <dbReference type="ARBA" id="ARBA00023125"/>
    </source>
</evidence>
<accession>A0A0R2CRX5</accession>
<dbReference type="InterPro" id="IPR000847">
    <property type="entry name" value="LysR_HTH_N"/>
</dbReference>
<evidence type="ECO:0000256" key="1">
    <source>
        <dbReference type="ARBA" id="ARBA00009437"/>
    </source>
</evidence>
<evidence type="ECO:0000313" key="7">
    <source>
        <dbReference type="Proteomes" id="UP000051256"/>
    </source>
</evidence>
<dbReference type="Gene3D" id="1.10.10.10">
    <property type="entry name" value="Winged helix-like DNA-binding domain superfamily/Winged helix DNA-binding domain"/>
    <property type="match status" value="1"/>
</dbReference>
<evidence type="ECO:0000256" key="2">
    <source>
        <dbReference type="ARBA" id="ARBA00023015"/>
    </source>
</evidence>
<sequence>MDTKKIAAFINLARTKNYTKTAEQTFTTQATVSKQIMALEKEWGVKLFSRDHRKVELTETGKAILPLAQEMLHQEQKIITELHNQLAQRQNTLVIQAIPTVAQYRAFVIVAEFMQLHPEINLKFNEVDAPTKQPADIFFTRILEPAETEYDVIVEDQDFWVALVPQNNPLAQLKQLKLSQLNQEKFLLLDPFTRFYEPVVKELQAAGIKPDTVYEGRRIDLILKMINQGMGISILMNNSFDLTNYPNVKILPIEPKKYSWVAFLKLRSNHSLAAEKFWQFAKQKYSEF</sequence>
<proteinExistence type="inferred from homology"/>
<dbReference type="GO" id="GO:0032993">
    <property type="term" value="C:protein-DNA complex"/>
    <property type="evidence" value="ECO:0007669"/>
    <property type="project" value="TreeGrafter"/>
</dbReference>
<comment type="caution">
    <text evidence="6">The sequence shown here is derived from an EMBL/GenBank/DDBJ whole genome shotgun (WGS) entry which is preliminary data.</text>
</comment>
<dbReference type="RefSeq" id="WP_056977512.1">
    <property type="nucleotide sequence ID" value="NZ_AYZR01000004.1"/>
</dbReference>
<dbReference type="PROSITE" id="PS50931">
    <property type="entry name" value="HTH_LYSR"/>
    <property type="match status" value="1"/>
</dbReference>
<feature type="domain" description="HTH lysR-type" evidence="5">
    <location>
        <begin position="1"/>
        <end position="58"/>
    </location>
</feature>
<keyword evidence="4" id="KW-0804">Transcription</keyword>
<keyword evidence="7" id="KW-1185">Reference proteome</keyword>